<accession>G1KK58</accession>
<keyword evidence="8" id="KW-0862">Zinc</keyword>
<reference evidence="17" key="2">
    <citation type="submission" date="2025-08" db="UniProtKB">
        <authorList>
            <consortium name="Ensembl"/>
        </authorList>
    </citation>
    <scope>IDENTIFICATION</scope>
</reference>
<dbReference type="Pfam" id="PF11979">
    <property type="entry name" value="SARA_C"/>
    <property type="match status" value="1"/>
</dbReference>
<dbReference type="Gene3D" id="3.30.1360.220">
    <property type="entry name" value="Domain of unknown function (DUF3480), N-terminal subdomain"/>
    <property type="match status" value="1"/>
</dbReference>
<dbReference type="InterPro" id="IPR000306">
    <property type="entry name" value="Znf_FYVE"/>
</dbReference>
<dbReference type="InterPro" id="IPR017455">
    <property type="entry name" value="Znf_FYVE-rel"/>
</dbReference>
<protein>
    <recommendedName>
        <fullName evidence="12">Zinc finger FYVE domain-containing protein 16</fullName>
    </recommendedName>
    <alternativeName>
        <fullName evidence="13">Endofin</fullName>
    </alternativeName>
</protein>
<dbReference type="GO" id="GO:0016197">
    <property type="term" value="P:endosomal transport"/>
    <property type="evidence" value="ECO:0000318"/>
    <property type="project" value="GO_Central"/>
</dbReference>
<evidence type="ECO:0000256" key="13">
    <source>
        <dbReference type="ARBA" id="ARBA00083874"/>
    </source>
</evidence>
<gene>
    <name evidence="17" type="primary">zfyve16</name>
</gene>
<feature type="domain" description="FYVE-type" evidence="16">
    <location>
        <begin position="810"/>
        <end position="868"/>
    </location>
</feature>
<dbReference type="InterPro" id="IPR035438">
    <property type="entry name" value="SARA/endofin"/>
</dbReference>
<dbReference type="STRING" id="28377.ENSACAP00000010293"/>
<evidence type="ECO:0000256" key="6">
    <source>
        <dbReference type="ARBA" id="ARBA00022753"/>
    </source>
</evidence>
<evidence type="ECO:0000256" key="5">
    <source>
        <dbReference type="ARBA" id="ARBA00022723"/>
    </source>
</evidence>
<feature type="compositionally biased region" description="Gly residues" evidence="15">
    <location>
        <begin position="64"/>
        <end position="76"/>
    </location>
</feature>
<evidence type="ECO:0000256" key="15">
    <source>
        <dbReference type="SAM" id="MobiDB-lite"/>
    </source>
</evidence>
<dbReference type="Proteomes" id="UP000001646">
    <property type="component" value="Chromosome 2"/>
</dbReference>
<dbReference type="FunFam" id="3.30.40.10:FF:000084">
    <property type="entry name" value="Zinc finger, FYVE domain-containing 9b"/>
    <property type="match status" value="1"/>
</dbReference>
<dbReference type="SMART" id="SM00064">
    <property type="entry name" value="FYVE"/>
    <property type="match status" value="1"/>
</dbReference>
<keyword evidence="5" id="KW-0479">Metal-binding</keyword>
<keyword evidence="18" id="KW-1185">Reference proteome</keyword>
<keyword evidence="6" id="KW-0967">Endosome</keyword>
<keyword evidence="9" id="KW-0472">Membrane</keyword>
<dbReference type="GO" id="GO:0006622">
    <property type="term" value="P:protein targeting to lysosome"/>
    <property type="evidence" value="ECO:0000318"/>
    <property type="project" value="GO_Central"/>
</dbReference>
<dbReference type="PROSITE" id="PS50178">
    <property type="entry name" value="ZF_FYVE"/>
    <property type="match status" value="1"/>
</dbReference>
<evidence type="ECO:0000256" key="4">
    <source>
        <dbReference type="ARBA" id="ARBA00022553"/>
    </source>
</evidence>
<dbReference type="FunFam" id="3.30.1360.220:FF:000001">
    <property type="entry name" value="Zinc finger, FYVE domain-containing 9a"/>
    <property type="match status" value="1"/>
</dbReference>
<name>G1KK58_ANOCA</name>
<feature type="region of interest" description="Disordered" evidence="15">
    <location>
        <begin position="476"/>
        <end position="508"/>
    </location>
</feature>
<evidence type="ECO:0000256" key="7">
    <source>
        <dbReference type="ARBA" id="ARBA00022771"/>
    </source>
</evidence>
<feature type="compositionally biased region" description="Basic and acidic residues" evidence="15">
    <location>
        <begin position="79"/>
        <end position="88"/>
    </location>
</feature>
<evidence type="ECO:0000256" key="3">
    <source>
        <dbReference type="ARBA" id="ARBA00022490"/>
    </source>
</evidence>
<feature type="region of interest" description="Disordered" evidence="15">
    <location>
        <begin position="121"/>
        <end position="142"/>
    </location>
</feature>
<proteinExistence type="predicted"/>
<dbReference type="PANTHER" id="PTHR46319">
    <property type="entry name" value="ZINC FINGER FYVE DOMAIN-CONTAINING PROTEIN"/>
    <property type="match status" value="1"/>
</dbReference>
<dbReference type="Gene3D" id="3.30.500.40">
    <property type="match status" value="1"/>
</dbReference>
<dbReference type="PANTHER" id="PTHR46319:SF1">
    <property type="entry name" value="ZINC FINGER FYVE DOMAIN-CONTAINING PROTEIN 16"/>
    <property type="match status" value="1"/>
</dbReference>
<dbReference type="Gene3D" id="3.30.40.10">
    <property type="entry name" value="Zinc/RING finger domain, C3HC4 (zinc finger)"/>
    <property type="match status" value="1"/>
</dbReference>
<dbReference type="InterPro" id="IPR022557">
    <property type="entry name" value="SARA-like_C"/>
</dbReference>
<evidence type="ECO:0000313" key="18">
    <source>
        <dbReference type="Proteomes" id="UP000001646"/>
    </source>
</evidence>
<keyword evidence="3" id="KW-0963">Cytoplasm</keyword>
<dbReference type="FunFam" id="3.30.500.40:FF:000002">
    <property type="entry name" value="Zinc finger FYVE domain-containing protein 16"/>
    <property type="match status" value="1"/>
</dbReference>
<keyword evidence="4" id="KW-0597">Phosphoprotein</keyword>
<dbReference type="InParanoid" id="G1KK58"/>
<evidence type="ECO:0000256" key="11">
    <source>
        <dbReference type="ARBA" id="ARBA00063841"/>
    </source>
</evidence>
<dbReference type="InterPro" id="IPR013083">
    <property type="entry name" value="Znf_RING/FYVE/PHD"/>
</dbReference>
<dbReference type="CDD" id="cd15729">
    <property type="entry name" value="FYVE_endofin"/>
    <property type="match status" value="1"/>
</dbReference>
<sequence length="1575" mass="173025">MGRKKTCIVTAQAQRKPSQALVADVSPWAWEEAHAQKEGSKAKATLLGRGEAEGGKAGRRRRGPGPGGVRGRGCGPGAHEVKAQEKKTHSCSNFRMDSYFKAAVSDLDKLLDEFEQNTDELENSKNANPHDSTKHHSLSSELDYQKPKVLEPKVQDNVSCPTSVESPLSTQTANVANFEQLNSEQNEKNVTGLDLLSMVDGGSSDKNQSSCLGRYSIPVCDLISDTASIPATATNMSAHCSSDTDVQQQIDGDTALYNVEYNTSEKQDELVVTTNKPSQPRVADSGEIQEKTEPLNNNEVLKQIEQVIDPALITQVSSTVHSSKDKATCEKLPCEPLEDKNSAMNQMTQKENDMVVSSEEDMVESLISILPKMYQSNENSSTLPKEDNLHDSLLQTENVPGLNQTHSTPENFCSLEQNASIGLNIVSSPESSEDIQTSLSCLPLAVSICGSLVKTDDTEGRTAEDEVTPHIVNNITVQTESHKNGLSKGELSERTEPSEQDENQNKMSQFCPGIHSFTEKEKEGFHNNINECQPFQHQNPVASSSSSFANTGACSNVLPTDIGIRGLVDLALEEDIIGGDMLVSDAELDAFLSEHCRETEHSKPLKEDTDDGLLQSDVINGNLIDLDKLNRGSNNLESEMEFKKIEPSIGNSYILSNPEGRLDNLSEESPQWKNLKSGKKDTVEKSEETTYHVNETRSEVSDLINSEQIAHSGGARPKQLLNVSPKANTCSEFSSPNTLGNESQVLNSTVPNASFSDGKICLDSSSSYNNADTQSKENNGSSILPVISESATVVERATVLGQKQPPWIPDSEAPNCMNCQAKFTFTRRRHHCRACGKVFCTSCCNRKCKLQYLDKEARVCISCHESINKAQALERMMSPTSPVANSAISEYSSEPPLQAAQTSGVCPKEQRRVWFADGILPNGEVADTTKLSSGVRKSPQEPYPVESPTKDTLCASEKIPKDETCIAGRTEILCCPTSVLPEEDTLSTKKQPELSHDSDSVVTAVTELPTVVESAMHPVPGTVNEANDTPVSPLDYRMLCGIENSVSKEISLIPEGNGLPPLLLTRGEKGKSSLVEEYPSQEQVTSLLEVSNPVTFILNANFLVNVKILSYCSERCWYFSTNGLHGLGQAEIIMLLVCLPNEDDVPKEIFKLFIKIYKDAMKGKFIGNLENITFTEDFLGNKEHGGILFVTPTFQKMDDLVLPKNPFLCGILILKQEVPWAKVFPIRLMLRLGAEYGDYPTPLTSIRHRKPLFGEIGHTLMNLLVDLRNYQYTLLTIDNLVIHMEMGRSCIKIPLQRHNEVIKVMNTSNEHVISIGASFSSEADSHLVCVQNDEGVYQTQANSATGQPRKITGASFVVFNGSLKTSAGFLAKSSIVEDGIMVQITPETMNGLRQALREKKDFRITCGKVDSGDLREYVDICWVEDERKINMSVTSPIDGKSMEGVQSEKIVQEECFEMDGKLVKCTEVFYLLKASESYNHAHQFAKEIALASCTALRQHLKTLKSNGMNKISLRVSMDTDMVEYQAGSGGHLLPQHYLNDLDSALIPVIHGGTSNTTNLPLEIELIFFITESLLM</sequence>
<reference evidence="17 18" key="1">
    <citation type="submission" date="2009-12" db="EMBL/GenBank/DDBJ databases">
        <title>The Genome Sequence of Anolis carolinensis (Green Anole Lizard).</title>
        <authorList>
            <consortium name="The Genome Sequencing Platform"/>
            <person name="Di Palma F."/>
            <person name="Alfoldi J."/>
            <person name="Heiman D."/>
            <person name="Young S."/>
            <person name="Grabherr M."/>
            <person name="Johnson J."/>
            <person name="Lander E.S."/>
            <person name="Lindblad-Toh K."/>
        </authorList>
    </citation>
    <scope>NUCLEOTIDE SEQUENCE [LARGE SCALE GENOMIC DNA]</scope>
    <source>
        <strain evidence="17 18">JBL SC #1</strain>
    </source>
</reference>
<feature type="region of interest" description="Disordered" evidence="15">
    <location>
        <begin position="664"/>
        <end position="690"/>
    </location>
</feature>
<evidence type="ECO:0000256" key="9">
    <source>
        <dbReference type="ARBA" id="ARBA00023136"/>
    </source>
</evidence>
<dbReference type="GO" id="GO:0005545">
    <property type="term" value="F:1-phosphatidylinositol binding"/>
    <property type="evidence" value="ECO:0007669"/>
    <property type="project" value="UniProtKB-ARBA"/>
</dbReference>
<feature type="compositionally biased region" description="Basic and acidic residues" evidence="15">
    <location>
        <begin position="678"/>
        <end position="690"/>
    </location>
</feature>
<evidence type="ECO:0000256" key="1">
    <source>
        <dbReference type="ARBA" id="ARBA00004220"/>
    </source>
</evidence>
<comment type="function">
    <text evidence="10">May be involved in regulating membrane trafficking in the endosomal pathway. Overexpression induces endosome aggregation. Required to target TOM1 to endosomes.</text>
</comment>
<evidence type="ECO:0000313" key="17">
    <source>
        <dbReference type="Ensembl" id="ENSACAP00000010293.3"/>
    </source>
</evidence>
<dbReference type="Bgee" id="ENSACAG00000010379">
    <property type="expression patterns" value="Expressed in forelimb bud and 13 other cell types or tissues"/>
</dbReference>
<dbReference type="InterPro" id="IPR011011">
    <property type="entry name" value="Znf_FYVE_PHD"/>
</dbReference>
<dbReference type="eggNOG" id="KOG1841">
    <property type="taxonomic scope" value="Eukaryota"/>
</dbReference>
<evidence type="ECO:0000256" key="2">
    <source>
        <dbReference type="ARBA" id="ARBA00004496"/>
    </source>
</evidence>
<dbReference type="SMART" id="SM01421">
    <property type="entry name" value="DUF3480"/>
    <property type="match status" value="1"/>
</dbReference>
<evidence type="ECO:0000256" key="12">
    <source>
        <dbReference type="ARBA" id="ARBA00071563"/>
    </source>
</evidence>
<dbReference type="SUPFAM" id="SSF57903">
    <property type="entry name" value="FYVE/PHD zinc finger"/>
    <property type="match status" value="1"/>
</dbReference>
<dbReference type="Pfam" id="PF01363">
    <property type="entry name" value="FYVE"/>
    <property type="match status" value="1"/>
</dbReference>
<organism evidence="17 18">
    <name type="scientific">Anolis carolinensis</name>
    <name type="common">Green anole</name>
    <name type="synonym">American chameleon</name>
    <dbReference type="NCBI Taxonomy" id="28377"/>
    <lineage>
        <taxon>Eukaryota</taxon>
        <taxon>Metazoa</taxon>
        <taxon>Chordata</taxon>
        <taxon>Craniata</taxon>
        <taxon>Vertebrata</taxon>
        <taxon>Euteleostomi</taxon>
        <taxon>Lepidosauria</taxon>
        <taxon>Squamata</taxon>
        <taxon>Bifurcata</taxon>
        <taxon>Unidentata</taxon>
        <taxon>Episquamata</taxon>
        <taxon>Toxicofera</taxon>
        <taxon>Iguania</taxon>
        <taxon>Dactyloidae</taxon>
        <taxon>Anolis</taxon>
    </lineage>
</organism>
<comment type="subunit">
    <text evidence="11">Interacts (via C-terminus) with TOM1 (via C-terminus); interaction is required to target TOM1 to endosomes. Does not interact with TOM1L1 or TOM1L2.</text>
</comment>
<evidence type="ECO:0000256" key="10">
    <source>
        <dbReference type="ARBA" id="ARBA00054273"/>
    </source>
</evidence>
<dbReference type="GeneTree" id="ENSGT00940000154290"/>
<reference evidence="17" key="3">
    <citation type="submission" date="2025-09" db="UniProtKB">
        <authorList>
            <consortium name="Ensembl"/>
        </authorList>
    </citation>
    <scope>IDENTIFICATION</scope>
</reference>
<dbReference type="GO" id="GO:0005829">
    <property type="term" value="C:cytosol"/>
    <property type="evidence" value="ECO:0007669"/>
    <property type="project" value="UniProtKB-ARBA"/>
</dbReference>
<dbReference type="Ensembl" id="ENSACAT00000010505.4">
    <property type="protein sequence ID" value="ENSACAP00000010293.3"/>
    <property type="gene ID" value="ENSACAG00000010379.4"/>
</dbReference>
<keyword evidence="7 14" id="KW-0863">Zinc-finger</keyword>
<dbReference type="GO" id="GO:0031901">
    <property type="term" value="C:early endosome membrane"/>
    <property type="evidence" value="ECO:0000318"/>
    <property type="project" value="GO_Central"/>
</dbReference>
<comment type="subcellular location">
    <subcellularLocation>
        <location evidence="2">Cytoplasm</location>
    </subcellularLocation>
    <subcellularLocation>
        <location evidence="1">Early endosome membrane</location>
        <topology evidence="1">Peripheral membrane protein</topology>
    </subcellularLocation>
</comment>
<dbReference type="HOGENOM" id="CLU_004326_0_0_1"/>
<dbReference type="GO" id="GO:0008270">
    <property type="term" value="F:zinc ion binding"/>
    <property type="evidence" value="ECO:0007669"/>
    <property type="project" value="UniProtKB-KW"/>
</dbReference>
<evidence type="ECO:0000256" key="8">
    <source>
        <dbReference type="ARBA" id="ARBA00022833"/>
    </source>
</evidence>
<dbReference type="PIRSF" id="PIRSF037289">
    <property type="entry name" value="SARA/endofin"/>
    <property type="match status" value="1"/>
</dbReference>
<feature type="region of interest" description="Disordered" evidence="15">
    <location>
        <begin position="34"/>
        <end position="88"/>
    </location>
</feature>
<evidence type="ECO:0000259" key="16">
    <source>
        <dbReference type="PROSITE" id="PS50178"/>
    </source>
</evidence>
<evidence type="ECO:0000256" key="14">
    <source>
        <dbReference type="PROSITE-ProRule" id="PRU00091"/>
    </source>
</evidence>
<feature type="region of interest" description="Disordered" evidence="15">
    <location>
        <begin position="930"/>
        <end position="950"/>
    </location>
</feature>